<dbReference type="OrthoDB" id="1115009at2"/>
<proteinExistence type="predicted"/>
<reference evidence="1 2" key="1">
    <citation type="submission" date="2016-10" db="EMBL/GenBank/DDBJ databases">
        <authorList>
            <person name="de Groot N.N."/>
        </authorList>
    </citation>
    <scope>NUCLEOTIDE SEQUENCE [LARGE SCALE GENOMIC DNA]</scope>
    <source>
        <strain evidence="1 2">DSM 527</strain>
    </source>
</reference>
<name>A0A1G7HB07_CHIFI</name>
<dbReference type="EMBL" id="FNBN01000001">
    <property type="protein sequence ID" value="SDE97630.1"/>
    <property type="molecule type" value="Genomic_DNA"/>
</dbReference>
<protein>
    <recommendedName>
        <fullName evidence="3">DUF4249 domain-containing protein</fullName>
    </recommendedName>
</protein>
<dbReference type="STRING" id="104663.SAMN04488121_101391"/>
<evidence type="ECO:0000313" key="2">
    <source>
        <dbReference type="Proteomes" id="UP000199045"/>
    </source>
</evidence>
<dbReference type="PROSITE" id="PS51257">
    <property type="entry name" value="PROKAR_LIPOPROTEIN"/>
    <property type="match status" value="1"/>
</dbReference>
<organism evidence="1 2">
    <name type="scientific">Chitinophaga filiformis</name>
    <name type="common">Myxococcus filiformis</name>
    <name type="synonym">Flexibacter filiformis</name>
    <dbReference type="NCBI Taxonomy" id="104663"/>
    <lineage>
        <taxon>Bacteria</taxon>
        <taxon>Pseudomonadati</taxon>
        <taxon>Bacteroidota</taxon>
        <taxon>Chitinophagia</taxon>
        <taxon>Chitinophagales</taxon>
        <taxon>Chitinophagaceae</taxon>
        <taxon>Chitinophaga</taxon>
    </lineage>
</organism>
<evidence type="ECO:0000313" key="1">
    <source>
        <dbReference type="EMBL" id="SDE97630.1"/>
    </source>
</evidence>
<dbReference type="InterPro" id="IPR025345">
    <property type="entry name" value="DUF4249"/>
</dbReference>
<dbReference type="Pfam" id="PF14054">
    <property type="entry name" value="DUF4249"/>
    <property type="match status" value="1"/>
</dbReference>
<sequence>MKRMRPFSFYAILLVIVMTACEKESRIPIPYDGDKVVLNSLIQPDSLIYIRVTKSKPVKEYGNLRFPELQGATVVIRENGQTLPAPEWRVINGKGYYVSQAVAGVRKAYTVSVSYTGLASVAATDSTPGAPDIREASAQKTSNRVKFFLKDNIAERNYYRIRVYNADVVNGEIVPQKQDTVKFRLDPSFNNNFIDIIGNTYYSEVLLTDERINGKDVFFVLQTSKEITASHMIVEVSGLTRGAYKYLDGTYSQRLEDRMDFSVDPVNVYSNVENGYGILGGVNARRLSFSVE</sequence>
<accession>A0A1G7HB07</accession>
<dbReference type="AlphaFoldDB" id="A0A1G7HB07"/>
<gene>
    <name evidence="1" type="ORF">SAMN04488121_101391</name>
</gene>
<evidence type="ECO:0008006" key="3">
    <source>
        <dbReference type="Google" id="ProtNLM"/>
    </source>
</evidence>
<dbReference type="Proteomes" id="UP000199045">
    <property type="component" value="Unassembled WGS sequence"/>
</dbReference>